<comment type="caution">
    <text evidence="3">The sequence shown here is derived from an EMBL/GenBank/DDBJ whole genome shotgun (WGS) entry which is preliminary data.</text>
</comment>
<feature type="chain" id="PRO_5046314657" evidence="2">
    <location>
        <begin position="26"/>
        <end position="497"/>
    </location>
</feature>
<feature type="region of interest" description="Disordered" evidence="1">
    <location>
        <begin position="347"/>
        <end position="370"/>
    </location>
</feature>
<protein>
    <submittedName>
        <fullName evidence="3">Uncharacterized protein</fullName>
    </submittedName>
</protein>
<keyword evidence="4" id="KW-1185">Reference proteome</keyword>
<evidence type="ECO:0000256" key="1">
    <source>
        <dbReference type="SAM" id="MobiDB-lite"/>
    </source>
</evidence>
<keyword evidence="2" id="KW-0732">Signal</keyword>
<gene>
    <name evidence="3" type="ORF">J2S63_000887</name>
</gene>
<feature type="signal peptide" evidence="2">
    <location>
        <begin position="1"/>
        <end position="25"/>
    </location>
</feature>
<evidence type="ECO:0000256" key="2">
    <source>
        <dbReference type="SAM" id="SignalP"/>
    </source>
</evidence>
<name>A0ABU2BTJ1_9ACTN</name>
<evidence type="ECO:0000313" key="4">
    <source>
        <dbReference type="Proteomes" id="UP001183648"/>
    </source>
</evidence>
<dbReference type="Proteomes" id="UP001183648">
    <property type="component" value="Unassembled WGS sequence"/>
</dbReference>
<proteinExistence type="predicted"/>
<reference evidence="3 4" key="1">
    <citation type="submission" date="2023-07" db="EMBL/GenBank/DDBJ databases">
        <title>Sequencing the genomes of 1000 actinobacteria strains.</title>
        <authorList>
            <person name="Klenk H.-P."/>
        </authorList>
    </citation>
    <scope>NUCLEOTIDE SEQUENCE [LARGE SCALE GENOMIC DNA]</scope>
    <source>
        <strain evidence="3 4">DSM 19426</strain>
    </source>
</reference>
<dbReference type="EMBL" id="JAVDYG010000001">
    <property type="protein sequence ID" value="MDR7361334.1"/>
    <property type="molecule type" value="Genomic_DNA"/>
</dbReference>
<sequence>MKATIALIPLLLLSTLLTSARSADATPTGSLPAFCQTAGASRWQGLGVGPGATDVWETPGNWTNGVPVDGDACIPAGGVPRIRGGEEEHLRTLDVAGGATLTVEQGGKLFLFGDQASGQDSVVRSGGSLDVVGATLGGIARLHVLGRLGLTSNGPGAASTLLTRECTYFPGAGNPYPGEEGCSSPPAALDNDPFRVEVDDRGTVDVKGGGVNLGDGTTTVVRGLLRVRSGAYLAADHGTRLELRPHRTSAAGTGTLRFEGDGGYLEGKIQSDTGVAALSTLVDQGLVIKTGGTGRTLVSAVYFQPTPGRVTVRTGTLLLPRATATPATVGAGTTYGTGRCVRATTTCGTQTTSDPDPDRRQSADFRLPSTDTSGADVVVRRVGSRASSDLGYPFDVHATSMSATVSRPAVIRMRFDATVLGGKRWPDVRILRRATGATSYRLVKACLSDGKPPRGEVACVDRRNVKGVSSRNIANTSGNPDVLMVIRTRATSRWVGR</sequence>
<evidence type="ECO:0000313" key="3">
    <source>
        <dbReference type="EMBL" id="MDR7361334.1"/>
    </source>
</evidence>
<organism evidence="3 4">
    <name type="scientific">Nocardioides marmoribigeumensis</name>
    <dbReference type="NCBI Taxonomy" id="433649"/>
    <lineage>
        <taxon>Bacteria</taxon>
        <taxon>Bacillati</taxon>
        <taxon>Actinomycetota</taxon>
        <taxon>Actinomycetes</taxon>
        <taxon>Propionibacteriales</taxon>
        <taxon>Nocardioidaceae</taxon>
        <taxon>Nocardioides</taxon>
    </lineage>
</organism>
<accession>A0ABU2BTJ1</accession>
<dbReference type="RefSeq" id="WP_310299148.1">
    <property type="nucleotide sequence ID" value="NZ_BAAAPS010000014.1"/>
</dbReference>